<evidence type="ECO:0000313" key="3">
    <source>
        <dbReference type="Proteomes" id="UP001378960"/>
    </source>
</evidence>
<dbReference type="EMBL" id="BTGB01000001">
    <property type="protein sequence ID" value="GMM43650.1"/>
    <property type="molecule type" value="Genomic_DNA"/>
</dbReference>
<feature type="compositionally biased region" description="Polar residues" evidence="1">
    <location>
        <begin position="39"/>
        <end position="51"/>
    </location>
</feature>
<evidence type="ECO:0000313" key="2">
    <source>
        <dbReference type="EMBL" id="GMM43650.1"/>
    </source>
</evidence>
<feature type="compositionally biased region" description="Polar residues" evidence="1">
    <location>
        <begin position="1"/>
        <end position="14"/>
    </location>
</feature>
<keyword evidence="3" id="KW-1185">Reference proteome</keyword>
<name>A0AAV5QX99_PICKL</name>
<evidence type="ECO:0000256" key="1">
    <source>
        <dbReference type="SAM" id="MobiDB-lite"/>
    </source>
</evidence>
<feature type="region of interest" description="Disordered" evidence="1">
    <location>
        <begin position="39"/>
        <end position="65"/>
    </location>
</feature>
<organism evidence="2 3">
    <name type="scientific">Pichia kluyveri</name>
    <name type="common">Yeast</name>
    <dbReference type="NCBI Taxonomy" id="36015"/>
    <lineage>
        <taxon>Eukaryota</taxon>
        <taxon>Fungi</taxon>
        <taxon>Dikarya</taxon>
        <taxon>Ascomycota</taxon>
        <taxon>Saccharomycotina</taxon>
        <taxon>Pichiomycetes</taxon>
        <taxon>Pichiales</taxon>
        <taxon>Pichiaceae</taxon>
        <taxon>Pichia</taxon>
    </lineage>
</organism>
<evidence type="ECO:0008006" key="4">
    <source>
        <dbReference type="Google" id="ProtNLM"/>
    </source>
</evidence>
<feature type="region of interest" description="Disordered" evidence="1">
    <location>
        <begin position="1"/>
        <end position="26"/>
    </location>
</feature>
<reference evidence="2 3" key="1">
    <citation type="journal article" date="2023" name="Elife">
        <title>Identification of key yeast species and microbe-microbe interactions impacting larval growth of Drosophila in the wild.</title>
        <authorList>
            <person name="Mure A."/>
            <person name="Sugiura Y."/>
            <person name="Maeda R."/>
            <person name="Honda K."/>
            <person name="Sakurai N."/>
            <person name="Takahashi Y."/>
            <person name="Watada M."/>
            <person name="Katoh T."/>
            <person name="Gotoh A."/>
            <person name="Gotoh Y."/>
            <person name="Taniguchi I."/>
            <person name="Nakamura K."/>
            <person name="Hayashi T."/>
            <person name="Katayama T."/>
            <person name="Uemura T."/>
            <person name="Hattori Y."/>
        </authorList>
    </citation>
    <scope>NUCLEOTIDE SEQUENCE [LARGE SCALE GENOMIC DNA]</scope>
    <source>
        <strain evidence="2 3">PK-24</strain>
    </source>
</reference>
<feature type="compositionally biased region" description="Basic and acidic residues" evidence="1">
    <location>
        <begin position="52"/>
        <end position="65"/>
    </location>
</feature>
<gene>
    <name evidence="2" type="ORF">DAPK24_002250</name>
</gene>
<proteinExistence type="predicted"/>
<comment type="caution">
    <text evidence="2">The sequence shown here is derived from an EMBL/GenBank/DDBJ whole genome shotgun (WGS) entry which is preliminary data.</text>
</comment>
<dbReference type="AlphaFoldDB" id="A0AAV5QX99"/>
<accession>A0AAV5QX99</accession>
<sequence>MVKLSTINDVLDTSSPKKKHHTAQSIQIIPLTNNQLDVDNIESSGNNGKQNVDSDSKSEFKSKSESESVLIEKISEKVLSFEEKIKNNNEGSIPNDKVDDDNKDDDNIIYDEDDDEIALKLLQKLIDSRKQKAKQREIEERQKIKEIEKKKVTLKPIKPNELAKSIPQLINDDFTKTLSSTSTSTATKKKVEIPTKKTNSTSFSSVDRHQRIIRRLIHKIHKKPYRNEWDLEEWKLFQKYIGEWRLSGDDKMFDSTVLEDLFNCDVDELNIRIDSLKYLINVKKN</sequence>
<dbReference type="Proteomes" id="UP001378960">
    <property type="component" value="Unassembled WGS sequence"/>
</dbReference>
<protein>
    <recommendedName>
        <fullName evidence="4">SAM domain-containing protein</fullName>
    </recommendedName>
</protein>